<feature type="region of interest" description="Disordered" evidence="1">
    <location>
        <begin position="76"/>
        <end position="122"/>
    </location>
</feature>
<reference evidence="2 3" key="1">
    <citation type="journal article" date="2022" name="bioRxiv">
        <title>Genomics of Preaxostyla Flagellates Illuminates Evolutionary Transitions and the Path Towards Mitochondrial Loss.</title>
        <authorList>
            <person name="Novak L.V.F."/>
            <person name="Treitli S.C."/>
            <person name="Pyrih J."/>
            <person name="Halakuc P."/>
            <person name="Pipaliya S.V."/>
            <person name="Vacek V."/>
            <person name="Brzon O."/>
            <person name="Soukal P."/>
            <person name="Eme L."/>
            <person name="Dacks J.B."/>
            <person name="Karnkowska A."/>
            <person name="Elias M."/>
            <person name="Hampl V."/>
        </authorList>
    </citation>
    <scope>NUCLEOTIDE SEQUENCE [LARGE SCALE GENOMIC DNA]</scope>
    <source>
        <strain evidence="2">NAU3</strain>
        <tissue evidence="2">Gut</tissue>
    </source>
</reference>
<evidence type="ECO:0000256" key="1">
    <source>
        <dbReference type="SAM" id="MobiDB-lite"/>
    </source>
</evidence>
<organism evidence="2 3">
    <name type="scientific">Blattamonas nauphoetae</name>
    <dbReference type="NCBI Taxonomy" id="2049346"/>
    <lineage>
        <taxon>Eukaryota</taxon>
        <taxon>Metamonada</taxon>
        <taxon>Preaxostyla</taxon>
        <taxon>Oxymonadida</taxon>
        <taxon>Blattamonas</taxon>
    </lineage>
</organism>
<keyword evidence="3" id="KW-1185">Reference proteome</keyword>
<comment type="caution">
    <text evidence="2">The sequence shown here is derived from an EMBL/GenBank/DDBJ whole genome shotgun (WGS) entry which is preliminary data.</text>
</comment>
<proteinExistence type="predicted"/>
<name>A0ABQ9WRW3_9EUKA</name>
<protein>
    <submittedName>
        <fullName evidence="2">Uncharacterized protein</fullName>
    </submittedName>
</protein>
<feature type="compositionally biased region" description="Low complexity" evidence="1">
    <location>
        <begin position="79"/>
        <end position="88"/>
    </location>
</feature>
<evidence type="ECO:0000313" key="2">
    <source>
        <dbReference type="EMBL" id="KAK2942232.1"/>
    </source>
</evidence>
<sequence>MGEEKKDGRTRGMDGRTRGMDGRTRGMDGRTRGMDGRTQLDAMRDSEWGGEERDNEEEVFEKAKFRNLEIELNTFGTQTSPRSPFTHSPHPHFTHNQSTSTSSRSLNVSIPTQTSPRGPLSLSRSALQENTTIREAKSTKSIKQQLWSTTSEEVLVRSIPSLSPFSKCGVWKLRGMQIADEQYIVSTLSETRRVLMAYSCDGLLYFGDLIEDDVMQFGGVAWFTVNTNDDGTFEKTRAGGAARLPLLRRGTEA</sequence>
<feature type="region of interest" description="Disordered" evidence="1">
    <location>
        <begin position="1"/>
        <end position="58"/>
    </location>
</feature>
<gene>
    <name evidence="2" type="ORF">BLNAU_22839</name>
</gene>
<dbReference type="Proteomes" id="UP001281761">
    <property type="component" value="Unassembled WGS sequence"/>
</dbReference>
<dbReference type="EMBL" id="JARBJD010000422">
    <property type="protein sequence ID" value="KAK2942232.1"/>
    <property type="molecule type" value="Genomic_DNA"/>
</dbReference>
<feature type="compositionally biased region" description="Basic and acidic residues" evidence="1">
    <location>
        <begin position="42"/>
        <end position="52"/>
    </location>
</feature>
<feature type="compositionally biased region" description="Basic and acidic residues" evidence="1">
    <location>
        <begin position="1"/>
        <end position="35"/>
    </location>
</feature>
<feature type="compositionally biased region" description="Low complexity" evidence="1">
    <location>
        <begin position="94"/>
        <end position="105"/>
    </location>
</feature>
<feature type="compositionally biased region" description="Polar residues" evidence="1">
    <location>
        <begin position="106"/>
        <end position="122"/>
    </location>
</feature>
<accession>A0ABQ9WRW3</accession>
<evidence type="ECO:0000313" key="3">
    <source>
        <dbReference type="Proteomes" id="UP001281761"/>
    </source>
</evidence>